<feature type="domain" description="LapA adhesin" evidence="6">
    <location>
        <begin position="1142"/>
        <end position="1254"/>
    </location>
</feature>
<evidence type="ECO:0000259" key="5">
    <source>
        <dbReference type="Pfam" id="PF03160"/>
    </source>
</evidence>
<protein>
    <submittedName>
        <fullName evidence="7">Putative secreted protein (Type I secretion substrate)</fullName>
    </submittedName>
</protein>
<dbReference type="InterPro" id="IPR046779">
    <property type="entry name" value="LapA_adhesin_dom"/>
</dbReference>
<dbReference type="InterPro" id="IPR018511">
    <property type="entry name" value="Hemolysin-typ_Ca-bd_CS"/>
</dbReference>
<dbReference type="InterPro" id="IPR001343">
    <property type="entry name" value="Hemolysn_Ca-bd"/>
</dbReference>
<feature type="domain" description="LapA adhesin" evidence="6">
    <location>
        <begin position="375"/>
        <end position="485"/>
    </location>
</feature>
<gene>
    <name evidence="7" type="ORF">C7444_11390</name>
</gene>
<evidence type="ECO:0000256" key="3">
    <source>
        <dbReference type="ARBA" id="ARBA00022837"/>
    </source>
</evidence>
<proteinExistence type="predicted"/>
<dbReference type="SUPFAM" id="SSF141072">
    <property type="entry name" value="CalX-like"/>
    <property type="match status" value="14"/>
</dbReference>
<dbReference type="GO" id="GO:0010855">
    <property type="term" value="F:adenylate cyclase inhibitor activity"/>
    <property type="evidence" value="ECO:0007669"/>
    <property type="project" value="TreeGrafter"/>
</dbReference>
<dbReference type="NCBIfam" id="TIGR03661">
    <property type="entry name" value="T1SS_VCA0849"/>
    <property type="match status" value="1"/>
</dbReference>
<feature type="compositionally biased region" description="Polar residues" evidence="4">
    <location>
        <begin position="2509"/>
        <end position="2522"/>
    </location>
</feature>
<dbReference type="GO" id="GO:0004930">
    <property type="term" value="F:G protein-coupled receptor activity"/>
    <property type="evidence" value="ECO:0007669"/>
    <property type="project" value="InterPro"/>
</dbReference>
<dbReference type="GO" id="GO:0005509">
    <property type="term" value="F:calcium ion binding"/>
    <property type="evidence" value="ECO:0007669"/>
    <property type="project" value="InterPro"/>
</dbReference>
<accession>A0A318GY56</accession>
<dbReference type="GO" id="GO:0001965">
    <property type="term" value="F:G-protein alpha-subunit binding"/>
    <property type="evidence" value="ECO:0007669"/>
    <property type="project" value="TreeGrafter"/>
</dbReference>
<sequence length="2676" mass="264991">GTVVEGEVATGYTVQLSQPAATDLTVQLTYSGTATDGSDYTKVVSVTVPAGSASTTFDIATIDDALADNGESFTVTLGTITGGGFEAVAVDPTTASVTTVISDDVGPGVPGGGTPGTEDTVTISLTGPGTVVEGQVATGYTVQLSQPAATDLTFQLTYSGTATDGSDYTKVISVTVPAGSASTTFDITTLDDALADNGESFTVTLGTITGGGFESVAADPTAASVTTVISDDVGPGVPGGGTPGTEDTVTISLTGPGTVVEGEVATGYTVHLSQPAATDLTVQLTYSGTATDGSDYTKVVSVTVPAGSASTSFDITTLDDALADNGESFTVTLGTITGGGFEAVAVDPTAASVTTVIADDVGPGVPGGGTPGAEDTVTISLTGPGTVVEGQVATGYTVQLSQPAATDLTVQLTYSGTATDGSDYTKVVSVTVPAGSASTSFDLATLDDALAEGSESVTVTLGTITGGGFEAVAVDPTAASVTTVIADDVGPGVPGGGTPGAEDTVTISLTGPGSVVEGEVATGYTVHLSQPAATDLTVQLTYSGTATDGSDYTKVVSVTVPAGSASTSFDLATLDDALAEGSESVTVTLGAVTGGGFEAVAVDPTAVSVTTVISDDVGPGVPGGGTPGTEDTVTISLTGPGTVVEGEVATGYTVHLSQPAATDLTVQLTYSGTATDGSDYTKVISVTVPAGSASTSFDLATLDDALAEGSESVTVTLGAVTGGGFEAVAVDPTAASVTTVIADDVGPGIPGGGTPGAEDTVNISLTGPGTVVEGEVATGYTVHLSQPAATDLTVQLTYSGTATDGSDYTKVVSVTVPAGSASTSFDLATLDDALAEGSESVTVTLGTITGGGFEAVAVDPTAGSITTVIVDDVGPDAPGVKPGPEDTVSISLTGPGTVVEGEVATGYTVQLSQPAATDLTVQLTYSGTATDGSDYTKVISVTVPAGSASTTFDITTLDDALADNGESFTVTLGAVTGGGFEAVAVDPTAASVTTVISDDIGPGVPGGGMPGTEDTVTIGLTGPGTVVEGEVATGYTVHLSQPAATDLTVQLTYSGTATDGSDYTKVVSVTVPAGSASSSFDLATLDDALAEGSESVTVTLGAVTGGGFEAVAVDPTAASVTTVISDDVGPGVPGGGTPGSEDTVTISLTGPGTVVEGEVATGYTVNLSQPAATDLTVQLTYSGTATDGSDYTKVISVTVPAGSASTSFDLATLDDALAEGSESVTVTLGAVTGGGFETIAVDPTTASITTVISDDVGPGVPGGGTPGTQDTVTISLTGPGTVVEGEVATGYTVQLSQPAATDLTVQLTYSGTATDGSDYTKVISVTVPAGSASTSFDITTLDDALADNGESFTVTLGAVTGGGFEAVAVDPVASSVTTIISDDVGPGVPGGGTPGAEDTVTISLTGPGTVVEGEVACGYTVHLSQPAASEVTVELIYSGTATDGSDFSKVVSVTIPAGSASADFDIATIDDALVERGESFIVGIGGTSGGGFEALAVDPVANAVTTAIVDDAGPAAPGGPGAPGVEDTVLVSISGPGSVIEGETASGYTVCLSHAAATDMTVQLIYTGTATNGEDFQAVVSVTIPAGSASAAFEVPTLDDALAEVGERFTIAVGGTTGGGFEEVAVDPAANAVTTTIVDDAGPDLPPGSPPAGPEDTVLIGISGPDQVGEGEVATGYVVHLSQAAVTDLTVQLTYGGTATDGSDYMRVATVTIPAGASSVGFDLATLPDGQPEGAECIVIGIGATHGGGFEVLAVDGSAAQVVTAVVDPATAPQISGPLDVRVSEEGLAQGLADGTGARAGDDTGNSRSVHGQLTLSDADSASLQVTLTAPTTGLSCGGQPVVWTGDGTGTLVGHIGSATGAVALSITIDASGAYDVTLDAALDHALQGEDLLSLDVGVRVSDGTHTSTATLTVGIEDDAPTASHSTATLLVRHDSIRISQMDAGFSDDTYRNNDCDVSRSDTDSHDGNIDQLRWGQAANDQNRQSGYDLVDSTRLTTATGATVEAGEVFKLADFTHRNYAIASGSSTLKETDLDLTMAVEINGVSTQVTFTAHLVHTETPNSSDAVASRDIIQLPAQTVTVQVNGQDYEVNLLGFKDSSGQLLTEIRTDENTASNTFGLYGSVTPTDLPPDLVGQVQVDAGADGLAAIRWSDTGSAYGTFTGDADGSYTFVMNQATREALAASGEALTQTFTYQVVDRDGDVTSGSVTVALAREETLAPVTLTSTTQTIDSDSIGLGGEYFGYNDNRTGTAHDATFSGATRLHADDGSATLGGNTSTNLNHLADIEHIVEGRNGNTDLVGNAQLSLAGAADATFTMRNVEFGLVAGTDQALFSTDLGQSGSTFASGQTVTGNNLDRFLHGSNAGNASAITATSGMGDSTDAIIRAVGYIDMTGGTYDIRVTGDDGYRLLIGGETVAEVDVNQYVAVRTFTGVDLSDGLQPIEILYWDQGGHASLRIELKPSGAADTDYKVLGSDEYALFAPGEVPVLGAQQDIVESSTNGVWEIRTGQDYTGTSGNDQVTGSDGKDVIRGGAGRDTIDGAQGDDRLEGGSGHDVLTGGQGADVFAWSLADAGSAGAPAHDTVTDFKVATVGGDALDLRDLLQGENHANLTNYLHFETSGSDTVVSISSTGGFAGGYDSSHTDQTITLSGVTLGGGSDMSVVLDLLAKNQLVVDNG</sequence>
<dbReference type="PROSITE" id="PS00330">
    <property type="entry name" value="HEMOLYSIN_CALCIUM"/>
    <property type="match status" value="2"/>
</dbReference>
<dbReference type="Pfam" id="PF00353">
    <property type="entry name" value="HemolysinCabind"/>
    <property type="match status" value="1"/>
</dbReference>
<name>A0A318GY56_9BURK</name>
<comment type="caution">
    <text evidence="7">The sequence shown here is derived from an EMBL/GenBank/DDBJ whole genome shotgun (WGS) entry which is preliminary data.</text>
</comment>
<dbReference type="Gene3D" id="2.150.10.10">
    <property type="entry name" value="Serralysin-like metalloprotease, C-terminal"/>
    <property type="match status" value="1"/>
</dbReference>
<dbReference type="NCBIfam" id="NF038131">
    <property type="entry name" value="choice_anch_K"/>
    <property type="match status" value="1"/>
</dbReference>
<feature type="domain" description="LapA adhesin" evidence="6">
    <location>
        <begin position="247"/>
        <end position="357"/>
    </location>
</feature>
<dbReference type="PANTHER" id="PTHR46682">
    <property type="entry name" value="ADHESION G-PROTEIN COUPLED RECEPTOR V1"/>
    <property type="match status" value="1"/>
</dbReference>
<dbReference type="Proteomes" id="UP000247811">
    <property type="component" value="Unassembled WGS sequence"/>
</dbReference>
<keyword evidence="1" id="KW-0732">Signal</keyword>
<organism evidence="7 8">
    <name type="scientific">Sphaerotilus hippei</name>
    <dbReference type="NCBI Taxonomy" id="744406"/>
    <lineage>
        <taxon>Bacteria</taxon>
        <taxon>Pseudomonadati</taxon>
        <taxon>Pseudomonadota</taxon>
        <taxon>Betaproteobacteria</taxon>
        <taxon>Burkholderiales</taxon>
        <taxon>Sphaerotilaceae</taxon>
        <taxon>Sphaerotilus</taxon>
    </lineage>
</organism>
<keyword evidence="3" id="KW-0106">Calcium</keyword>
<dbReference type="InterPro" id="IPR047995">
    <property type="entry name" value="Choice_anch_K"/>
</dbReference>
<feature type="domain" description="LapA adhesin" evidence="6">
    <location>
        <begin position="759"/>
        <end position="871"/>
    </location>
</feature>
<dbReference type="PRINTS" id="PR00313">
    <property type="entry name" value="CABNDNGRPT"/>
</dbReference>
<keyword evidence="8" id="KW-1185">Reference proteome</keyword>
<evidence type="ECO:0000256" key="4">
    <source>
        <dbReference type="SAM" id="MobiDB-lite"/>
    </source>
</evidence>
<feature type="domain" description="LapA adhesin" evidence="6">
    <location>
        <begin position="503"/>
        <end position="615"/>
    </location>
</feature>
<dbReference type="PANTHER" id="PTHR46682:SF1">
    <property type="entry name" value="ADHESION G-PROTEIN COUPLED RECEPTOR V1"/>
    <property type="match status" value="1"/>
</dbReference>
<evidence type="ECO:0000313" key="7">
    <source>
        <dbReference type="EMBL" id="PXW94599.1"/>
    </source>
</evidence>
<evidence type="ECO:0000313" key="8">
    <source>
        <dbReference type="Proteomes" id="UP000247811"/>
    </source>
</evidence>
<feature type="domain" description="LapA adhesin" evidence="6">
    <location>
        <begin position="1014"/>
        <end position="1126"/>
    </location>
</feature>
<feature type="domain" description="LapA adhesin" evidence="6">
    <location>
        <begin position="119"/>
        <end position="231"/>
    </location>
</feature>
<keyword evidence="2" id="KW-0677">Repeat</keyword>
<evidence type="ECO:0000259" key="6">
    <source>
        <dbReference type="Pfam" id="PF20579"/>
    </source>
</evidence>
<evidence type="ECO:0000256" key="2">
    <source>
        <dbReference type="ARBA" id="ARBA00022737"/>
    </source>
</evidence>
<feature type="domain" description="LapA adhesin" evidence="6">
    <location>
        <begin position="1527"/>
        <end position="1639"/>
    </location>
</feature>
<evidence type="ECO:0000256" key="1">
    <source>
        <dbReference type="ARBA" id="ARBA00022729"/>
    </source>
</evidence>
<dbReference type="GO" id="GO:0071277">
    <property type="term" value="P:cellular response to calcium ion"/>
    <property type="evidence" value="ECO:0007669"/>
    <property type="project" value="TreeGrafter"/>
</dbReference>
<dbReference type="GO" id="GO:0005737">
    <property type="term" value="C:cytoplasm"/>
    <property type="evidence" value="ECO:0007669"/>
    <property type="project" value="TreeGrafter"/>
</dbReference>
<dbReference type="InterPro" id="IPR038081">
    <property type="entry name" value="CalX-like_sf"/>
</dbReference>
<dbReference type="InterPro" id="IPR003644">
    <property type="entry name" value="Calx_beta"/>
</dbReference>
<dbReference type="Pfam" id="PF03160">
    <property type="entry name" value="Calx-beta"/>
    <property type="match status" value="2"/>
</dbReference>
<feature type="domain" description="LapA adhesin" evidence="6">
    <location>
        <begin position="1270"/>
        <end position="1382"/>
    </location>
</feature>
<feature type="domain" description="LapA adhesin" evidence="6">
    <location>
        <begin position="1398"/>
        <end position="1510"/>
    </location>
</feature>
<dbReference type="Gene3D" id="2.60.40.2030">
    <property type="match status" value="14"/>
</dbReference>
<reference evidence="7 8" key="1">
    <citation type="submission" date="2018-05" db="EMBL/GenBank/DDBJ databases">
        <title>Genomic Encyclopedia of Type Strains, Phase IV (KMG-IV): sequencing the most valuable type-strain genomes for metagenomic binning, comparative biology and taxonomic classification.</title>
        <authorList>
            <person name="Goeker M."/>
        </authorList>
    </citation>
    <scope>NUCLEOTIDE SEQUENCE [LARGE SCALE GENOMIC DNA]</scope>
    <source>
        <strain evidence="7 8">DSM 566</strain>
    </source>
</reference>
<feature type="domain" description="LapA adhesin" evidence="6">
    <location>
        <begin position="631"/>
        <end position="741"/>
    </location>
</feature>
<dbReference type="InterPro" id="IPR019960">
    <property type="entry name" value="T1SS_VCA0849"/>
</dbReference>
<dbReference type="Pfam" id="PF20579">
    <property type="entry name" value="LapA"/>
    <property type="match status" value="12"/>
</dbReference>
<dbReference type="InterPro" id="IPR026919">
    <property type="entry name" value="ADGRV1"/>
</dbReference>
<dbReference type="SUPFAM" id="SSF51120">
    <property type="entry name" value="beta-Roll"/>
    <property type="match status" value="1"/>
</dbReference>
<dbReference type="InterPro" id="IPR011049">
    <property type="entry name" value="Serralysin-like_metalloprot_C"/>
</dbReference>
<dbReference type="EMBL" id="QJJS01000013">
    <property type="protein sequence ID" value="PXW94599.1"/>
    <property type="molecule type" value="Genomic_DNA"/>
</dbReference>
<feature type="region of interest" description="Disordered" evidence="4">
    <location>
        <begin position="2509"/>
        <end position="2551"/>
    </location>
</feature>
<dbReference type="GO" id="GO:0016020">
    <property type="term" value="C:membrane"/>
    <property type="evidence" value="ECO:0007669"/>
    <property type="project" value="InterPro"/>
</dbReference>
<feature type="domain" description="Calx-beta" evidence="5">
    <location>
        <begin position="9"/>
        <end position="99"/>
    </location>
</feature>
<feature type="non-terminal residue" evidence="7">
    <location>
        <position position="1"/>
    </location>
</feature>
<feature type="domain" description="LapA adhesin" evidence="6">
    <location>
        <begin position="886"/>
        <end position="998"/>
    </location>
</feature>
<feature type="domain" description="Calx-beta" evidence="5">
    <location>
        <begin position="1677"/>
        <end position="1755"/>
    </location>
</feature>